<dbReference type="Gene3D" id="1.10.3970.10">
    <property type="entry name" value="BSD domain"/>
    <property type="match status" value="1"/>
</dbReference>
<protein>
    <submittedName>
        <fullName evidence="10">General transcription factor IIH subunit 1</fullName>
    </submittedName>
</protein>
<dbReference type="Pfam" id="PF03909">
    <property type="entry name" value="BSD"/>
    <property type="match status" value="1"/>
</dbReference>
<keyword evidence="6" id="KW-0539">Nucleus</keyword>
<sequence>MSKSSEEVLLIVKNVKNKKTDGTLYLMGERMAWMLESKNVFNISYMYADIKAQKISPDSKEKVQLQVILHDGSANTFLFNNPRSRQTQMQDRESVKELLQQLLPKFKRKISAELEEKNRLLQEDPESFQLYKDLVVSGVITPEEFWASRAHMLPSSTSSSSSSGGKTAPAQNVGVSPAFLADIKPVTDGANGLKYNLTQDIIQSIFKTYPMVKKKHAEAVPHQVSDCEFWSRFFQSHYFHRDRHALSSEDIFTECAKNDEEVMKDEITKNVNDPLVDLTQMKDQSLEDDYRGIVDDTRTSNNVSNQAMIRRFNQHSTLVLRACTSASTGGVASENSAVEGGRKEKDSSRKSKSNEVNHVNGGVAHPTNGTSDSVEEPHRKKKRIKEKIGFEDLDDKEESEGVTLRLTQMDRYLHGPTPSSSTASASVASRLGHDDVTSEDAILSVASEVEGWGSARHMVLGSTEALSVLGELSPGGALMSGTSLQQLHQQVSPATRDEIKQNYNAMCELLRHFWSCFPVSSKSLEDKVVKMRQTLERFEMSKLAPLKEKLSQYHYAMNLTGHLEEMLRAAYLKFDAWQARRNARRP</sequence>
<dbReference type="InterPro" id="IPR035925">
    <property type="entry name" value="BSD_dom_sf"/>
</dbReference>
<reference evidence="10" key="1">
    <citation type="submission" date="2025-08" db="UniProtKB">
        <authorList>
            <consortium name="RefSeq"/>
        </authorList>
    </citation>
    <scope>IDENTIFICATION</scope>
</reference>
<dbReference type="SUPFAM" id="SSF140383">
    <property type="entry name" value="BSD domain-like"/>
    <property type="match status" value="2"/>
</dbReference>
<keyword evidence="4" id="KW-0805">Transcription regulation</keyword>
<dbReference type="Gene3D" id="2.30.29.30">
    <property type="entry name" value="Pleckstrin-homology domain (PH domain)/Phosphotyrosine-binding domain (PTB)"/>
    <property type="match status" value="1"/>
</dbReference>
<dbReference type="InterPro" id="IPR005607">
    <property type="entry name" value="BSD_dom"/>
</dbReference>
<dbReference type="InterPro" id="IPR027079">
    <property type="entry name" value="Tfb1/GTF2H1"/>
</dbReference>
<evidence type="ECO:0000256" key="2">
    <source>
        <dbReference type="ARBA" id="ARBA00009448"/>
    </source>
</evidence>
<keyword evidence="9" id="KW-1185">Reference proteome</keyword>
<proteinExistence type="inferred from homology"/>
<dbReference type="Proteomes" id="UP000694888">
    <property type="component" value="Unplaced"/>
</dbReference>
<dbReference type="Pfam" id="PF08567">
    <property type="entry name" value="PH_TFIIH"/>
    <property type="match status" value="1"/>
</dbReference>
<evidence type="ECO:0000256" key="7">
    <source>
        <dbReference type="SAM" id="MobiDB-lite"/>
    </source>
</evidence>
<feature type="compositionally biased region" description="Polar residues" evidence="7">
    <location>
        <begin position="325"/>
        <end position="336"/>
    </location>
</feature>
<dbReference type="Gene3D" id="6.10.140.1200">
    <property type="match status" value="1"/>
</dbReference>
<dbReference type="CDD" id="cd13229">
    <property type="entry name" value="PH_TFIIH"/>
    <property type="match status" value="1"/>
</dbReference>
<feature type="domain" description="BSD" evidence="8">
    <location>
        <begin position="189"/>
        <end position="241"/>
    </location>
</feature>
<evidence type="ECO:0000256" key="5">
    <source>
        <dbReference type="ARBA" id="ARBA00023163"/>
    </source>
</evidence>
<evidence type="ECO:0000313" key="10">
    <source>
        <dbReference type="RefSeq" id="XP_005096499.1"/>
    </source>
</evidence>
<dbReference type="PANTHER" id="PTHR12856">
    <property type="entry name" value="TRANSCRIPTION INITIATION FACTOR IIH-RELATED"/>
    <property type="match status" value="1"/>
</dbReference>
<accession>A0ABM0JLH2</accession>
<keyword evidence="5" id="KW-0804">Transcription</keyword>
<feature type="region of interest" description="Disordered" evidence="7">
    <location>
        <begin position="325"/>
        <end position="401"/>
    </location>
</feature>
<feature type="domain" description="BSD" evidence="8">
    <location>
        <begin position="102"/>
        <end position="157"/>
    </location>
</feature>
<evidence type="ECO:0000259" key="8">
    <source>
        <dbReference type="PROSITE" id="PS50858"/>
    </source>
</evidence>
<comment type="subcellular location">
    <subcellularLocation>
        <location evidence="1">Nucleus</location>
    </subcellularLocation>
</comment>
<feature type="compositionally biased region" description="Basic and acidic residues" evidence="7">
    <location>
        <begin position="340"/>
        <end position="355"/>
    </location>
</feature>
<gene>
    <name evidence="10" type="primary">LOC101851638</name>
</gene>
<dbReference type="RefSeq" id="XP_005096499.1">
    <property type="nucleotide sequence ID" value="XM_005096442.3"/>
</dbReference>
<name>A0ABM0JLH2_APLCA</name>
<evidence type="ECO:0000256" key="1">
    <source>
        <dbReference type="ARBA" id="ARBA00004123"/>
    </source>
</evidence>
<dbReference type="SUPFAM" id="SSF50729">
    <property type="entry name" value="PH domain-like"/>
    <property type="match status" value="1"/>
</dbReference>
<comment type="similarity">
    <text evidence="2">Belongs to the TFB1 family.</text>
</comment>
<dbReference type="SMART" id="SM00751">
    <property type="entry name" value="BSD"/>
    <property type="match status" value="2"/>
</dbReference>
<dbReference type="InterPro" id="IPR013876">
    <property type="entry name" value="TFIIH_BTF_p62_N"/>
</dbReference>
<evidence type="ECO:0000256" key="4">
    <source>
        <dbReference type="ARBA" id="ARBA00023015"/>
    </source>
</evidence>
<feature type="compositionally biased region" description="Acidic residues" evidence="7">
    <location>
        <begin position="391"/>
        <end position="400"/>
    </location>
</feature>
<keyword evidence="3" id="KW-0677">Repeat</keyword>
<dbReference type="GeneID" id="101851638"/>
<dbReference type="PROSITE" id="PS50858">
    <property type="entry name" value="BSD"/>
    <property type="match status" value="2"/>
</dbReference>
<evidence type="ECO:0000313" key="9">
    <source>
        <dbReference type="Proteomes" id="UP000694888"/>
    </source>
</evidence>
<evidence type="ECO:0000256" key="6">
    <source>
        <dbReference type="ARBA" id="ARBA00023242"/>
    </source>
</evidence>
<organism evidence="9 10">
    <name type="scientific">Aplysia californica</name>
    <name type="common">California sea hare</name>
    <dbReference type="NCBI Taxonomy" id="6500"/>
    <lineage>
        <taxon>Eukaryota</taxon>
        <taxon>Metazoa</taxon>
        <taxon>Spiralia</taxon>
        <taxon>Lophotrochozoa</taxon>
        <taxon>Mollusca</taxon>
        <taxon>Gastropoda</taxon>
        <taxon>Heterobranchia</taxon>
        <taxon>Euthyneura</taxon>
        <taxon>Tectipleura</taxon>
        <taxon>Aplysiida</taxon>
        <taxon>Aplysioidea</taxon>
        <taxon>Aplysiidae</taxon>
        <taxon>Aplysia</taxon>
    </lineage>
</organism>
<dbReference type="InterPro" id="IPR011993">
    <property type="entry name" value="PH-like_dom_sf"/>
</dbReference>
<evidence type="ECO:0000256" key="3">
    <source>
        <dbReference type="ARBA" id="ARBA00022737"/>
    </source>
</evidence>